<organism evidence="1">
    <name type="scientific">Siphoviridae sp. ctOXk3</name>
    <dbReference type="NCBI Taxonomy" id="2827861"/>
    <lineage>
        <taxon>Viruses</taxon>
        <taxon>Duplodnaviria</taxon>
        <taxon>Heunggongvirae</taxon>
        <taxon>Uroviricota</taxon>
        <taxon>Caudoviricetes</taxon>
    </lineage>
</organism>
<dbReference type="EMBL" id="BK032706">
    <property type="protein sequence ID" value="DAF56075.1"/>
    <property type="molecule type" value="Genomic_DNA"/>
</dbReference>
<protein>
    <submittedName>
        <fullName evidence="1">Uncharacterized protein</fullName>
    </submittedName>
</protein>
<name>A0A8S5SZ65_9CAUD</name>
<reference evidence="1" key="1">
    <citation type="journal article" date="2021" name="Proc. Natl. Acad. Sci. U.S.A.">
        <title>A Catalog of Tens of Thousands of Viruses from Human Metagenomes Reveals Hidden Associations with Chronic Diseases.</title>
        <authorList>
            <person name="Tisza M.J."/>
            <person name="Buck C.B."/>
        </authorList>
    </citation>
    <scope>NUCLEOTIDE SEQUENCE</scope>
    <source>
        <strain evidence="1">CtOXk3</strain>
    </source>
</reference>
<sequence length="220" mass="25705">MLALLVLIRQSCHNSRRLLLKSHDMSLPVNVDDYMKWMPLNEDELLDLHLSAIVKARVERLRGCYAFWLRYPRYTVREMVDQDKAMFGVSESQAYDDIHLCQLMLGNLNAASKEFWRWKVNQEIDEDRKAAKAAGDFRALAVMQKNRIKNNRTDTPDEPELAFDKIVPVEFRMTDDPTVIGLQKIPNLRAKIKKMEKRYSMPDIEDADFEELPPDDDSKT</sequence>
<evidence type="ECO:0000313" key="1">
    <source>
        <dbReference type="EMBL" id="DAF56075.1"/>
    </source>
</evidence>
<accession>A0A8S5SZ65</accession>
<proteinExistence type="predicted"/>